<name>A0A4C1T8K3_EUMVA</name>
<reference evidence="2 3" key="1">
    <citation type="journal article" date="2019" name="Commun. Biol.">
        <title>The bagworm genome reveals a unique fibroin gene that provides high tensile strength.</title>
        <authorList>
            <person name="Kono N."/>
            <person name="Nakamura H."/>
            <person name="Ohtoshi R."/>
            <person name="Tomita M."/>
            <person name="Numata K."/>
            <person name="Arakawa K."/>
        </authorList>
    </citation>
    <scope>NUCLEOTIDE SEQUENCE [LARGE SCALE GENOMIC DNA]</scope>
</reference>
<keyword evidence="3" id="KW-1185">Reference proteome</keyword>
<accession>A0A4C1T8K3</accession>
<feature type="region of interest" description="Disordered" evidence="1">
    <location>
        <begin position="1"/>
        <end position="34"/>
    </location>
</feature>
<feature type="compositionally biased region" description="Basic residues" evidence="1">
    <location>
        <begin position="1"/>
        <end position="15"/>
    </location>
</feature>
<evidence type="ECO:0000256" key="1">
    <source>
        <dbReference type="SAM" id="MobiDB-lite"/>
    </source>
</evidence>
<evidence type="ECO:0000313" key="3">
    <source>
        <dbReference type="Proteomes" id="UP000299102"/>
    </source>
</evidence>
<sequence length="81" mass="8594">MRRECRGHRAQRRTPHAYSSQHAGAGAALPPDHPKIIFYPGTVRALLSATLLPRGGGAPVWAGSQQVASADSRTRRAGPSP</sequence>
<proteinExistence type="predicted"/>
<comment type="caution">
    <text evidence="2">The sequence shown here is derived from an EMBL/GenBank/DDBJ whole genome shotgun (WGS) entry which is preliminary data.</text>
</comment>
<dbReference type="EMBL" id="BGZK01000043">
    <property type="protein sequence ID" value="GBP10833.1"/>
    <property type="molecule type" value="Genomic_DNA"/>
</dbReference>
<evidence type="ECO:0000313" key="2">
    <source>
        <dbReference type="EMBL" id="GBP10833.1"/>
    </source>
</evidence>
<organism evidence="2 3">
    <name type="scientific">Eumeta variegata</name>
    <name type="common">Bagworm moth</name>
    <name type="synonym">Eumeta japonica</name>
    <dbReference type="NCBI Taxonomy" id="151549"/>
    <lineage>
        <taxon>Eukaryota</taxon>
        <taxon>Metazoa</taxon>
        <taxon>Ecdysozoa</taxon>
        <taxon>Arthropoda</taxon>
        <taxon>Hexapoda</taxon>
        <taxon>Insecta</taxon>
        <taxon>Pterygota</taxon>
        <taxon>Neoptera</taxon>
        <taxon>Endopterygota</taxon>
        <taxon>Lepidoptera</taxon>
        <taxon>Glossata</taxon>
        <taxon>Ditrysia</taxon>
        <taxon>Tineoidea</taxon>
        <taxon>Psychidae</taxon>
        <taxon>Oiketicinae</taxon>
        <taxon>Eumeta</taxon>
    </lineage>
</organism>
<protein>
    <submittedName>
        <fullName evidence="2">Uncharacterized protein</fullName>
    </submittedName>
</protein>
<dbReference type="Proteomes" id="UP000299102">
    <property type="component" value="Unassembled WGS sequence"/>
</dbReference>
<gene>
    <name evidence="2" type="ORF">EVAR_5425_1</name>
</gene>
<feature type="region of interest" description="Disordered" evidence="1">
    <location>
        <begin position="55"/>
        <end position="81"/>
    </location>
</feature>
<dbReference type="AlphaFoldDB" id="A0A4C1T8K3"/>